<evidence type="ECO:0000256" key="1">
    <source>
        <dbReference type="ARBA" id="ARBA00004478"/>
    </source>
</evidence>
<feature type="transmembrane region" description="Helical" evidence="7">
    <location>
        <begin position="32"/>
        <end position="56"/>
    </location>
</feature>
<evidence type="ECO:0000256" key="4">
    <source>
        <dbReference type="ARBA" id="ARBA00022780"/>
    </source>
</evidence>
<keyword evidence="3 7" id="KW-0812">Transmembrane</keyword>
<sequence length="123" mass="13799">MGMLLEIGLQVIGTVSRWLPLGLYWGKLVMHFWTAMAFAFLFTVLECIRCALAGIVPTSVRPKMVSGYLDVLFTELASTAVHELLTSRLRSAMHEICFLVGSRPQLWSYPSCPLASMFRISEI</sequence>
<protein>
    <recommendedName>
        <fullName evidence="7">Protein TIC 20</fullName>
    </recommendedName>
</protein>
<dbReference type="AlphaFoldDB" id="A0A5C7H629"/>
<dbReference type="InterPro" id="IPR005691">
    <property type="entry name" value="Tic20"/>
</dbReference>
<comment type="function">
    <text evidence="7">Involved in protein precursor import into chloroplasts.</text>
</comment>
<dbReference type="OrthoDB" id="602284at2759"/>
<evidence type="ECO:0000313" key="9">
    <source>
        <dbReference type="Proteomes" id="UP000323000"/>
    </source>
</evidence>
<comment type="subcellular location">
    <subcellularLocation>
        <location evidence="1">Plastid</location>
        <location evidence="1">Chloroplast inner membrane</location>
        <topology evidence="1">Multi-pass membrane protein</topology>
    </subcellularLocation>
    <subcellularLocation>
        <location evidence="7">Plastid</location>
        <location evidence="7">Chloroplast membrane</location>
        <topology evidence="7">Multi-pass membrane protein</topology>
    </subcellularLocation>
</comment>
<evidence type="ECO:0000256" key="5">
    <source>
        <dbReference type="ARBA" id="ARBA00022989"/>
    </source>
</evidence>
<dbReference type="GO" id="GO:0009706">
    <property type="term" value="C:chloroplast inner membrane"/>
    <property type="evidence" value="ECO:0007669"/>
    <property type="project" value="UniProtKB-SubCell"/>
</dbReference>
<keyword evidence="9" id="KW-1185">Reference proteome</keyword>
<proteinExistence type="inferred from homology"/>
<keyword evidence="7" id="KW-0150">Chloroplast</keyword>
<dbReference type="PANTHER" id="PTHR33510:SF9">
    <property type="entry name" value="HIT-TYPE ZINC FINGER FAMILY PROTEIN-RELATED"/>
    <property type="match status" value="1"/>
</dbReference>
<accession>A0A5C7H629</accession>
<evidence type="ECO:0000313" key="8">
    <source>
        <dbReference type="EMBL" id="TXG52179.1"/>
    </source>
</evidence>
<comment type="similarity">
    <text evidence="2 7">Belongs to the Tic20 family.</text>
</comment>
<dbReference type="PANTHER" id="PTHR33510">
    <property type="entry name" value="PROTEIN TIC 20-II, CHLOROPLASTIC"/>
    <property type="match status" value="1"/>
</dbReference>
<dbReference type="EMBL" id="VAHF01000010">
    <property type="protein sequence ID" value="TXG52179.1"/>
    <property type="molecule type" value="Genomic_DNA"/>
</dbReference>
<evidence type="ECO:0000256" key="2">
    <source>
        <dbReference type="ARBA" id="ARBA00009596"/>
    </source>
</evidence>
<keyword evidence="4" id="KW-1001">Plastid inner membrane</keyword>
<gene>
    <name evidence="8" type="ORF">EZV62_021348</name>
</gene>
<comment type="caution">
    <text evidence="8">The sequence shown here is derived from an EMBL/GenBank/DDBJ whole genome shotgun (WGS) entry which is preliminary data.</text>
</comment>
<comment type="caution">
    <text evidence="7">Lacks conserved residue(s) required for the propagation of feature annotation.</text>
</comment>
<keyword evidence="7" id="KW-0934">Plastid</keyword>
<evidence type="ECO:0000256" key="7">
    <source>
        <dbReference type="RuleBase" id="RU367003"/>
    </source>
</evidence>
<reference evidence="9" key="1">
    <citation type="journal article" date="2019" name="Gigascience">
        <title>De novo genome assembly of the endangered Acer yangbiense, a plant species with extremely small populations endemic to Yunnan Province, China.</title>
        <authorList>
            <person name="Yang J."/>
            <person name="Wariss H.M."/>
            <person name="Tao L."/>
            <person name="Zhang R."/>
            <person name="Yun Q."/>
            <person name="Hollingsworth P."/>
            <person name="Dao Z."/>
            <person name="Luo G."/>
            <person name="Guo H."/>
            <person name="Ma Y."/>
            <person name="Sun W."/>
        </authorList>
    </citation>
    <scope>NUCLEOTIDE SEQUENCE [LARGE SCALE GENOMIC DNA]</scope>
    <source>
        <strain evidence="9">cv. Malutang</strain>
    </source>
</reference>
<keyword evidence="5 7" id="KW-1133">Transmembrane helix</keyword>
<dbReference type="Pfam" id="PF16166">
    <property type="entry name" value="TIC20"/>
    <property type="match status" value="1"/>
</dbReference>
<evidence type="ECO:0000256" key="6">
    <source>
        <dbReference type="ARBA" id="ARBA00023136"/>
    </source>
</evidence>
<dbReference type="Proteomes" id="UP000323000">
    <property type="component" value="Chromosome 10"/>
</dbReference>
<name>A0A5C7H629_9ROSI</name>
<organism evidence="8 9">
    <name type="scientific">Acer yangbiense</name>
    <dbReference type="NCBI Taxonomy" id="1000413"/>
    <lineage>
        <taxon>Eukaryota</taxon>
        <taxon>Viridiplantae</taxon>
        <taxon>Streptophyta</taxon>
        <taxon>Embryophyta</taxon>
        <taxon>Tracheophyta</taxon>
        <taxon>Spermatophyta</taxon>
        <taxon>Magnoliopsida</taxon>
        <taxon>eudicotyledons</taxon>
        <taxon>Gunneridae</taxon>
        <taxon>Pentapetalae</taxon>
        <taxon>rosids</taxon>
        <taxon>malvids</taxon>
        <taxon>Sapindales</taxon>
        <taxon>Sapindaceae</taxon>
        <taxon>Hippocastanoideae</taxon>
        <taxon>Acereae</taxon>
        <taxon>Acer</taxon>
    </lineage>
</organism>
<keyword evidence="6 7" id="KW-0472">Membrane</keyword>
<evidence type="ECO:0000256" key="3">
    <source>
        <dbReference type="ARBA" id="ARBA00022692"/>
    </source>
</evidence>